<proteinExistence type="predicted"/>
<evidence type="ECO:0000313" key="2">
    <source>
        <dbReference type="Proteomes" id="UP000184603"/>
    </source>
</evidence>
<protein>
    <submittedName>
        <fullName evidence="1">Uncharacterized protein</fullName>
    </submittedName>
</protein>
<dbReference type="AlphaFoldDB" id="A0A1M7YME5"/>
<reference evidence="1 2" key="1">
    <citation type="submission" date="2016-12" db="EMBL/GenBank/DDBJ databases">
        <authorList>
            <person name="Song W.-J."/>
            <person name="Kurnit D.M."/>
        </authorList>
    </citation>
    <scope>NUCLEOTIDE SEQUENCE [LARGE SCALE GENOMIC DNA]</scope>
    <source>
        <strain evidence="1 2">DSM 18488</strain>
    </source>
</reference>
<gene>
    <name evidence="1" type="ORF">SAMN02745220_05294</name>
</gene>
<sequence>MDIQISLLALIVAIFSFALALARFEHLKKSGMRPVLVFSRKQDGFWYLSNVGNGSAINVVVSDGNSKGEWVNKILCRPLVKEEAYPLTWLKHSCMLCVNYSDSDGRKYHNICSNYINCNKKGHINIKMQLTSDFYLDPESAFNKGETNL</sequence>
<name>A0A1M7YME5_9BACT</name>
<dbReference type="RefSeq" id="WP_073617270.1">
    <property type="nucleotide sequence ID" value="NZ_FRFE01000075.1"/>
</dbReference>
<organism evidence="1 2">
    <name type="scientific">Desulfopila aestuarii DSM 18488</name>
    <dbReference type="NCBI Taxonomy" id="1121416"/>
    <lineage>
        <taxon>Bacteria</taxon>
        <taxon>Pseudomonadati</taxon>
        <taxon>Thermodesulfobacteriota</taxon>
        <taxon>Desulfobulbia</taxon>
        <taxon>Desulfobulbales</taxon>
        <taxon>Desulfocapsaceae</taxon>
        <taxon>Desulfopila</taxon>
    </lineage>
</organism>
<evidence type="ECO:0000313" key="1">
    <source>
        <dbReference type="EMBL" id="SHO53765.1"/>
    </source>
</evidence>
<accession>A0A1M7YME5</accession>
<dbReference type="Proteomes" id="UP000184603">
    <property type="component" value="Unassembled WGS sequence"/>
</dbReference>
<keyword evidence="2" id="KW-1185">Reference proteome</keyword>
<dbReference type="EMBL" id="FRFE01000075">
    <property type="protein sequence ID" value="SHO53765.1"/>
    <property type="molecule type" value="Genomic_DNA"/>
</dbReference>